<evidence type="ECO:0000313" key="4">
    <source>
        <dbReference type="Proteomes" id="UP001258017"/>
    </source>
</evidence>
<feature type="compositionally biased region" description="Polar residues" evidence="1">
    <location>
        <begin position="122"/>
        <end position="135"/>
    </location>
</feature>
<keyword evidence="4" id="KW-1185">Reference proteome</keyword>
<evidence type="ECO:0000256" key="1">
    <source>
        <dbReference type="SAM" id="MobiDB-lite"/>
    </source>
</evidence>
<dbReference type="InterPro" id="IPR036691">
    <property type="entry name" value="Endo/exonu/phosph_ase_sf"/>
</dbReference>
<dbReference type="SUPFAM" id="SSF56219">
    <property type="entry name" value="DNase I-like"/>
    <property type="match status" value="1"/>
</dbReference>
<reference evidence="3" key="1">
    <citation type="submission" date="2021-08" db="EMBL/GenBank/DDBJ databases">
        <authorList>
            <person name="Misof B."/>
            <person name="Oliver O."/>
            <person name="Podsiadlowski L."/>
            <person name="Donath A."/>
            <person name="Peters R."/>
            <person name="Mayer C."/>
            <person name="Rust J."/>
            <person name="Gunkel S."/>
            <person name="Lesny P."/>
            <person name="Martin S."/>
            <person name="Oeyen J.P."/>
            <person name="Petersen M."/>
            <person name="Panagiotis P."/>
            <person name="Wilbrandt J."/>
            <person name="Tanja T."/>
        </authorList>
    </citation>
    <scope>NUCLEOTIDE SEQUENCE</scope>
    <source>
        <strain evidence="3">GBR_01_08_01A</strain>
        <tissue evidence="3">Thorax + abdomen</tissue>
    </source>
</reference>
<name>A0AAD9VPQ2_9HYME</name>
<feature type="region of interest" description="Disordered" evidence="1">
    <location>
        <begin position="415"/>
        <end position="437"/>
    </location>
</feature>
<reference evidence="3" key="2">
    <citation type="journal article" date="2023" name="Commun. Biol.">
        <title>Intrasexual cuticular hydrocarbon dimorphism in a wasp sheds light on hydrocarbon biosynthesis genes in Hymenoptera.</title>
        <authorList>
            <person name="Moris V.C."/>
            <person name="Podsiadlowski L."/>
            <person name="Martin S."/>
            <person name="Oeyen J.P."/>
            <person name="Donath A."/>
            <person name="Petersen M."/>
            <person name="Wilbrandt J."/>
            <person name="Misof B."/>
            <person name="Liedtke D."/>
            <person name="Thamm M."/>
            <person name="Scheiner R."/>
            <person name="Schmitt T."/>
            <person name="Niehuis O."/>
        </authorList>
    </citation>
    <scope>NUCLEOTIDE SEQUENCE</scope>
    <source>
        <strain evidence="3">GBR_01_08_01A</strain>
    </source>
</reference>
<comment type="caution">
    <text evidence="3">The sequence shown here is derived from an EMBL/GenBank/DDBJ whole genome shotgun (WGS) entry which is preliminary data.</text>
</comment>
<dbReference type="Pfam" id="PF14529">
    <property type="entry name" value="Exo_endo_phos_2"/>
    <property type="match status" value="1"/>
</dbReference>
<evidence type="ECO:0000259" key="2">
    <source>
        <dbReference type="Pfam" id="PF14529"/>
    </source>
</evidence>
<dbReference type="InterPro" id="IPR005135">
    <property type="entry name" value="Endo/exonuclease/phosphatase"/>
</dbReference>
<gene>
    <name evidence="3" type="ORF">KPH14_005206</name>
</gene>
<dbReference type="EMBL" id="JAIFRP010000039">
    <property type="protein sequence ID" value="KAK2581555.1"/>
    <property type="molecule type" value="Genomic_DNA"/>
</dbReference>
<sequence length="601" mass="68465">MDNNIRNVSLPSTSGMRFDLDTVEQIKEFNKLYKTNNFPTLLKEVKKINPGPNLSRARRVSASSEDSSIERIVNKDAVDKDGFSRPKRAVKLRKLSEPVDVATNNYYSGLDSDMDTDELPKLNQNSNKPSTNKINPNKAIQKKNNTRPPPIYAQFSNIRQATNFLISGNIPAIDFSLKDYDNKFLKINTYSMNTYDNTIKLLKVNSVQFYTYTPKQLKSKSIVLKGIRGGYEEDEILTALNNLNLTNIKINKVRKLIFNKNTPDRYHFIISLTNDSLLAPLVKTKRLLSQICHWERLRKPTIFQCRKCQQIGHASSNCFLKPTCNKCAGEHEVKDCPIKDETDKTKQKCINCNSHGHSAAYKGCPMIKLATKITRQLNKQKANDNKKAITSIDNKVVPGYSFARAVAGNQIQSIQQQPQQLDEHHYASSNQPQNNTNFNNNVNTLNLEALFARLKNEIIKEIQDLNTKNATNTFIKELDQLAVDLKLANNNVYYVIAGDFNARNIWKDTITNDRGRQLAQWIDNNHTAYKATLLSPHKPTFYKTGSYLDHCIIDMRITVDDLIEGNLQTLPYDSDHNAIQLTLYDNDIDANLIELQTSPRL</sequence>
<dbReference type="GO" id="GO:0003824">
    <property type="term" value="F:catalytic activity"/>
    <property type="evidence" value="ECO:0007669"/>
    <property type="project" value="InterPro"/>
</dbReference>
<dbReference type="Proteomes" id="UP001258017">
    <property type="component" value="Unassembled WGS sequence"/>
</dbReference>
<dbReference type="AlphaFoldDB" id="A0AAD9VPQ2"/>
<accession>A0AAD9VPQ2</accession>
<protein>
    <recommendedName>
        <fullName evidence="2">Endonuclease/exonuclease/phosphatase domain-containing protein</fullName>
    </recommendedName>
</protein>
<organism evidence="3 4">
    <name type="scientific">Odynerus spinipes</name>
    <dbReference type="NCBI Taxonomy" id="1348599"/>
    <lineage>
        <taxon>Eukaryota</taxon>
        <taxon>Metazoa</taxon>
        <taxon>Ecdysozoa</taxon>
        <taxon>Arthropoda</taxon>
        <taxon>Hexapoda</taxon>
        <taxon>Insecta</taxon>
        <taxon>Pterygota</taxon>
        <taxon>Neoptera</taxon>
        <taxon>Endopterygota</taxon>
        <taxon>Hymenoptera</taxon>
        <taxon>Apocrita</taxon>
        <taxon>Aculeata</taxon>
        <taxon>Vespoidea</taxon>
        <taxon>Vespidae</taxon>
        <taxon>Eumeninae</taxon>
        <taxon>Odynerus</taxon>
    </lineage>
</organism>
<evidence type="ECO:0000313" key="3">
    <source>
        <dbReference type="EMBL" id="KAK2581555.1"/>
    </source>
</evidence>
<feature type="region of interest" description="Disordered" evidence="1">
    <location>
        <begin position="110"/>
        <end position="147"/>
    </location>
</feature>
<proteinExistence type="predicted"/>
<feature type="domain" description="Endonuclease/exonuclease/phosphatase" evidence="2">
    <location>
        <begin position="479"/>
        <end position="579"/>
    </location>
</feature>